<evidence type="ECO:0000256" key="17">
    <source>
        <dbReference type="ARBA" id="ARBA00049289"/>
    </source>
</evidence>
<dbReference type="CDD" id="cd02094">
    <property type="entry name" value="P-type_ATPase_Cu-like"/>
    <property type="match status" value="1"/>
</dbReference>
<keyword evidence="6 20" id="KW-0812">Transmembrane</keyword>
<evidence type="ECO:0000259" key="21">
    <source>
        <dbReference type="PROSITE" id="PS50846"/>
    </source>
</evidence>
<evidence type="ECO:0000313" key="23">
    <source>
        <dbReference type="Proteomes" id="UP001165663"/>
    </source>
</evidence>
<gene>
    <name evidence="22" type="primary">ctpV_4</name>
    <name evidence="22" type="ORF">SRL2020028_56140</name>
</gene>
<dbReference type="SFLD" id="SFLDS00003">
    <property type="entry name" value="Haloacid_Dehalogenase"/>
    <property type="match status" value="1"/>
</dbReference>
<dbReference type="GO" id="GO:0140581">
    <property type="term" value="F:P-type monovalent copper transporter activity"/>
    <property type="evidence" value="ECO:0007669"/>
    <property type="project" value="UniProtKB-EC"/>
</dbReference>
<feature type="transmembrane region" description="Helical" evidence="20">
    <location>
        <begin position="253"/>
        <end position="273"/>
    </location>
</feature>
<keyword evidence="4" id="KW-0813">Transport</keyword>
<keyword evidence="15 20" id="KW-0472">Membrane</keyword>
<feature type="transmembrane region" description="Helical" evidence="20">
    <location>
        <begin position="198"/>
        <end position="216"/>
    </location>
</feature>
<feature type="transmembrane region" description="Helical" evidence="20">
    <location>
        <begin position="772"/>
        <end position="790"/>
    </location>
</feature>
<dbReference type="SFLD" id="SFLDG00002">
    <property type="entry name" value="C1.7:_P-type_atpase_like"/>
    <property type="match status" value="1"/>
</dbReference>
<comment type="catalytic activity">
    <reaction evidence="17">
        <text>Cu(+)(in) + ATP + H2O = Cu(+)(out) + ADP + phosphate + H(+)</text>
        <dbReference type="Rhea" id="RHEA:25792"/>
        <dbReference type="ChEBI" id="CHEBI:15377"/>
        <dbReference type="ChEBI" id="CHEBI:15378"/>
        <dbReference type="ChEBI" id="CHEBI:30616"/>
        <dbReference type="ChEBI" id="CHEBI:43474"/>
        <dbReference type="ChEBI" id="CHEBI:49552"/>
        <dbReference type="ChEBI" id="CHEBI:456216"/>
        <dbReference type="EC" id="7.2.2.8"/>
    </reaction>
</comment>
<dbReference type="Gene3D" id="2.70.150.10">
    <property type="entry name" value="Calcium-transporting ATPase, cytoplasmic transduction domain A"/>
    <property type="match status" value="1"/>
</dbReference>
<protein>
    <recommendedName>
        <fullName evidence="19">Probable copper-exporting P-type ATPase V</fullName>
        <ecNumber evidence="3">7.2.2.8</ecNumber>
    </recommendedName>
    <alternativeName>
        <fullName evidence="16">Cu(+)-exporting ATPase</fullName>
    </alternativeName>
</protein>
<evidence type="ECO:0000313" key="22">
    <source>
        <dbReference type="EMBL" id="GLB86358.1"/>
    </source>
</evidence>
<comment type="caution">
    <text evidence="22">The sequence shown here is derived from an EMBL/GenBank/DDBJ whole genome shotgun (WGS) entry which is preliminary data.</text>
</comment>
<dbReference type="PROSITE" id="PS50846">
    <property type="entry name" value="HMA_2"/>
    <property type="match status" value="1"/>
</dbReference>
<dbReference type="GO" id="GO:0016887">
    <property type="term" value="F:ATP hydrolysis activity"/>
    <property type="evidence" value="ECO:0007669"/>
    <property type="project" value="InterPro"/>
</dbReference>
<evidence type="ECO:0000256" key="13">
    <source>
        <dbReference type="ARBA" id="ARBA00023008"/>
    </source>
</evidence>
<feature type="transmembrane region" description="Helical" evidence="20">
    <location>
        <begin position="407"/>
        <end position="431"/>
    </location>
</feature>
<comment type="subcellular location">
    <subcellularLocation>
        <location evidence="1">Cell membrane</location>
        <topology evidence="1">Multi-pass membrane protein</topology>
    </subcellularLocation>
</comment>
<organism evidence="22 23">
    <name type="scientific">Mycobacterium kiyosense</name>
    <dbReference type="NCBI Taxonomy" id="2871094"/>
    <lineage>
        <taxon>Bacteria</taxon>
        <taxon>Bacillati</taxon>
        <taxon>Actinomycetota</taxon>
        <taxon>Actinomycetes</taxon>
        <taxon>Mycobacteriales</taxon>
        <taxon>Mycobacteriaceae</taxon>
        <taxon>Mycobacterium</taxon>
    </lineage>
</organism>
<reference evidence="22" key="1">
    <citation type="submission" date="2022-07" db="EMBL/GenBank/DDBJ databases">
        <title>Mycobacterium kiyosense sp. nov., scotochromogenic slow-glowing species isolated from respiratory specimens.</title>
        <authorList>
            <person name="Fukano H."/>
            <person name="Kazumi Y."/>
            <person name="Sakagami N."/>
            <person name="Ato M."/>
            <person name="Mitarai S."/>
            <person name="Hoshino Y."/>
        </authorList>
    </citation>
    <scope>NUCLEOTIDE SEQUENCE</scope>
    <source>
        <strain evidence="22">SRL2020-028</strain>
    </source>
</reference>
<evidence type="ECO:0000256" key="8">
    <source>
        <dbReference type="ARBA" id="ARBA00022741"/>
    </source>
</evidence>
<keyword evidence="13" id="KW-0186">Copper</keyword>
<dbReference type="GO" id="GO:0055070">
    <property type="term" value="P:copper ion homeostasis"/>
    <property type="evidence" value="ECO:0007669"/>
    <property type="project" value="TreeGrafter"/>
</dbReference>
<dbReference type="InterPro" id="IPR006121">
    <property type="entry name" value="HMA_dom"/>
</dbReference>
<keyword evidence="14" id="KW-0406">Ion transport</keyword>
<dbReference type="Pfam" id="PF00122">
    <property type="entry name" value="E1-E2_ATPase"/>
    <property type="match status" value="1"/>
</dbReference>
<name>A0AA37V0Q2_9MYCO</name>
<feature type="transmembrane region" description="Helical" evidence="20">
    <location>
        <begin position="228"/>
        <end position="247"/>
    </location>
</feature>
<keyword evidence="11" id="KW-1278">Translocase</keyword>
<comment type="similarity">
    <text evidence="2 20">Belongs to the cation transport ATPase (P-type) (TC 3.A.3) family. Type IB subfamily.</text>
</comment>
<dbReference type="InterPro" id="IPR023299">
    <property type="entry name" value="ATPase_P-typ_cyto_dom_N"/>
</dbReference>
<dbReference type="PRINTS" id="PR00119">
    <property type="entry name" value="CATATPASE"/>
</dbReference>
<dbReference type="NCBIfam" id="TIGR01525">
    <property type="entry name" value="ATPase-IB_hvy"/>
    <property type="match status" value="1"/>
</dbReference>
<evidence type="ECO:0000256" key="2">
    <source>
        <dbReference type="ARBA" id="ARBA00006024"/>
    </source>
</evidence>
<evidence type="ECO:0000256" key="18">
    <source>
        <dbReference type="ARBA" id="ARBA00057500"/>
    </source>
</evidence>
<dbReference type="FunFam" id="2.70.150.10:FF:000020">
    <property type="entry name" value="Copper-exporting P-type ATPase A"/>
    <property type="match status" value="1"/>
</dbReference>
<dbReference type="PRINTS" id="PR00120">
    <property type="entry name" value="HATPASE"/>
</dbReference>
<dbReference type="PANTHER" id="PTHR43520:SF8">
    <property type="entry name" value="P-TYPE CU(+) TRANSPORTER"/>
    <property type="match status" value="1"/>
</dbReference>
<comment type="function">
    <text evidence="18">Necessary for copper homeostasis and likely functions as a copper exporter. Also required for full virulence.</text>
</comment>
<keyword evidence="12 20" id="KW-1133">Transmembrane helix</keyword>
<evidence type="ECO:0000256" key="7">
    <source>
        <dbReference type="ARBA" id="ARBA00022723"/>
    </source>
</evidence>
<feature type="transmembrane region" description="Helical" evidence="20">
    <location>
        <begin position="437"/>
        <end position="460"/>
    </location>
</feature>
<dbReference type="NCBIfam" id="TIGR01494">
    <property type="entry name" value="ATPase_P-type"/>
    <property type="match status" value="1"/>
</dbReference>
<keyword evidence="10 20" id="KW-0067">ATP-binding</keyword>
<sequence length="825" mass="86313">MTVTTDTLPDADVTLKVISNAAGRMRVHANGFRVDAVRAVAIEETVGKVTGVHAVHAYPRTASVVIWYSPESCDTAAVLSAIADAEYIPAELVPARAPHSVDVRNTGVLRNAIGGTAVALFGLCRRVLGRPTDVDILRGTGDGRSCHQGPVAACHSSSGEDSARERRKWLRRVWLTWPLALLASASTMFFGAYPWAGWLAFAATVPVQFVAGWPILKAAVQQARALNANMDTLIALGTLTAFIYSTYKLFAGGPLFFDTAALIIAFVVLGRYFEARATGKASEAISKLLEMGAKEARLLVDGEERSVPVDQVRVGDLVRVRPGEKIPVDGEVTDGRAAVDESMLTGESVPVEKRVGDHVAGATVNIDGLLTVRATAVGADTALAQIVRLVEQAQGGKPPVQRLADRVSAVFVPVVVGVAAATFVGWTLIAADPVGGMTAAVAVLIIACPCALGLATPTAITVGTGRGAEMGILVKGGEVLEASKKIDTVVFDKTGTLTRAQMRLTDVIAGKRRQPDLVLRIAAAVESGSEHPIGVAIVAGARERELEIPAATAFANLAGHGVRAEIDGRTVLVGRRKLVDEQGLLLPNHLAASAAELEEQGRTAVFVGRDDQVVGVLAVADTVKGDAADVVRQLHAMGLQVVMITGDNARTAAAIAKQVGIDKVLAEVLPQDKVTEIARLQDEGQVVAMVGDGVNDAPALVQADLGIAIGTGTDVAIEASDITLMSDQLDRVVLAIQLSRQTLRTIYQNLGWAFGYNTAAIPLAAVGMLNPIVAGAAMGFSSVSVVTNSLRLRRFGRDARQGPAPQTVVIPSVAAIRSGAKPLTR</sequence>
<evidence type="ECO:0000256" key="6">
    <source>
        <dbReference type="ARBA" id="ARBA00022692"/>
    </source>
</evidence>
<dbReference type="GO" id="GO:0005524">
    <property type="term" value="F:ATP binding"/>
    <property type="evidence" value="ECO:0007669"/>
    <property type="project" value="UniProtKB-UniRule"/>
</dbReference>
<feature type="transmembrane region" description="Helical" evidence="20">
    <location>
        <begin position="746"/>
        <end position="766"/>
    </location>
</feature>
<keyword evidence="9" id="KW-0187">Copper transport</keyword>
<dbReference type="PANTHER" id="PTHR43520">
    <property type="entry name" value="ATP7, ISOFORM B"/>
    <property type="match status" value="1"/>
</dbReference>
<dbReference type="GO" id="GO:0043682">
    <property type="term" value="F:P-type divalent copper transporter activity"/>
    <property type="evidence" value="ECO:0007669"/>
    <property type="project" value="TreeGrafter"/>
</dbReference>
<proteinExistence type="inferred from homology"/>
<dbReference type="InterPro" id="IPR018303">
    <property type="entry name" value="ATPase_P-typ_P_site"/>
</dbReference>
<dbReference type="NCBIfam" id="TIGR01511">
    <property type="entry name" value="ATPase-IB1_Cu"/>
    <property type="match status" value="1"/>
</dbReference>
<dbReference type="InterPro" id="IPR023214">
    <property type="entry name" value="HAD_sf"/>
</dbReference>
<evidence type="ECO:0000256" key="3">
    <source>
        <dbReference type="ARBA" id="ARBA00012517"/>
    </source>
</evidence>
<dbReference type="InterPro" id="IPR036412">
    <property type="entry name" value="HAD-like_sf"/>
</dbReference>
<dbReference type="InterPro" id="IPR059000">
    <property type="entry name" value="ATPase_P-type_domA"/>
</dbReference>
<keyword evidence="7 20" id="KW-0479">Metal-binding</keyword>
<dbReference type="FunFam" id="3.40.50.1000:FF:000144">
    <property type="entry name" value="copper-transporting ATPase 1 isoform X2"/>
    <property type="match status" value="1"/>
</dbReference>
<keyword evidence="5 20" id="KW-1003">Cell membrane</keyword>
<evidence type="ECO:0000256" key="10">
    <source>
        <dbReference type="ARBA" id="ARBA00022840"/>
    </source>
</evidence>
<dbReference type="PROSITE" id="PS00154">
    <property type="entry name" value="ATPASE_E1_E2"/>
    <property type="match status" value="1"/>
</dbReference>
<evidence type="ECO:0000256" key="20">
    <source>
        <dbReference type="RuleBase" id="RU362081"/>
    </source>
</evidence>
<dbReference type="GO" id="GO:0005886">
    <property type="term" value="C:plasma membrane"/>
    <property type="evidence" value="ECO:0007669"/>
    <property type="project" value="UniProtKB-SubCell"/>
</dbReference>
<dbReference type="InterPro" id="IPR001757">
    <property type="entry name" value="P_typ_ATPase"/>
</dbReference>
<accession>A0AA37V0Q2</accession>
<dbReference type="Gene3D" id="3.40.50.1000">
    <property type="entry name" value="HAD superfamily/HAD-like"/>
    <property type="match status" value="1"/>
</dbReference>
<dbReference type="SUPFAM" id="SSF81665">
    <property type="entry name" value="Calcium ATPase, transmembrane domain M"/>
    <property type="match status" value="1"/>
</dbReference>
<dbReference type="InterPro" id="IPR044492">
    <property type="entry name" value="P_typ_ATPase_HD_dom"/>
</dbReference>
<dbReference type="InterPro" id="IPR008250">
    <property type="entry name" value="ATPase_P-typ_transduc_dom_A_sf"/>
</dbReference>
<evidence type="ECO:0000256" key="16">
    <source>
        <dbReference type="ARBA" id="ARBA00033239"/>
    </source>
</evidence>
<evidence type="ECO:0000256" key="19">
    <source>
        <dbReference type="ARBA" id="ARBA00068364"/>
    </source>
</evidence>
<feature type="transmembrane region" description="Helical" evidence="20">
    <location>
        <begin position="173"/>
        <end position="192"/>
    </location>
</feature>
<dbReference type="Proteomes" id="UP001165663">
    <property type="component" value="Unassembled WGS sequence"/>
</dbReference>
<dbReference type="Pfam" id="PF00702">
    <property type="entry name" value="Hydrolase"/>
    <property type="match status" value="1"/>
</dbReference>
<evidence type="ECO:0000256" key="14">
    <source>
        <dbReference type="ARBA" id="ARBA00023065"/>
    </source>
</evidence>
<dbReference type="SUPFAM" id="SSF81653">
    <property type="entry name" value="Calcium ATPase, transduction domain A"/>
    <property type="match status" value="1"/>
</dbReference>
<evidence type="ECO:0000256" key="12">
    <source>
        <dbReference type="ARBA" id="ARBA00022989"/>
    </source>
</evidence>
<evidence type="ECO:0000256" key="5">
    <source>
        <dbReference type="ARBA" id="ARBA00022475"/>
    </source>
</evidence>
<dbReference type="InterPro" id="IPR027256">
    <property type="entry name" value="P-typ_ATPase_IB"/>
</dbReference>
<evidence type="ECO:0000256" key="15">
    <source>
        <dbReference type="ARBA" id="ARBA00023136"/>
    </source>
</evidence>
<dbReference type="GO" id="GO:0005507">
    <property type="term" value="F:copper ion binding"/>
    <property type="evidence" value="ECO:0007669"/>
    <property type="project" value="TreeGrafter"/>
</dbReference>
<evidence type="ECO:0000256" key="4">
    <source>
        <dbReference type="ARBA" id="ARBA00022448"/>
    </source>
</evidence>
<dbReference type="SUPFAM" id="SSF56784">
    <property type="entry name" value="HAD-like"/>
    <property type="match status" value="1"/>
</dbReference>
<evidence type="ECO:0000256" key="1">
    <source>
        <dbReference type="ARBA" id="ARBA00004651"/>
    </source>
</evidence>
<dbReference type="SFLD" id="SFLDF00027">
    <property type="entry name" value="p-type_atpase"/>
    <property type="match status" value="1"/>
</dbReference>
<keyword evidence="8 20" id="KW-0547">Nucleotide-binding</keyword>
<dbReference type="InterPro" id="IPR023298">
    <property type="entry name" value="ATPase_P-typ_TM_dom_sf"/>
</dbReference>
<dbReference type="Gene3D" id="3.40.1110.10">
    <property type="entry name" value="Calcium-transporting ATPase, cytoplasmic domain N"/>
    <property type="match status" value="1"/>
</dbReference>
<feature type="domain" description="HMA" evidence="21">
    <location>
        <begin position="23"/>
        <end position="90"/>
    </location>
</feature>
<dbReference type="EC" id="7.2.2.8" evidence="3"/>
<dbReference type="AlphaFoldDB" id="A0AA37V0Q2"/>
<dbReference type="EMBL" id="BRXE01000135">
    <property type="protein sequence ID" value="GLB86358.1"/>
    <property type="molecule type" value="Genomic_DNA"/>
</dbReference>
<evidence type="ECO:0000256" key="9">
    <source>
        <dbReference type="ARBA" id="ARBA00022796"/>
    </source>
</evidence>
<evidence type="ECO:0000256" key="11">
    <source>
        <dbReference type="ARBA" id="ARBA00022967"/>
    </source>
</evidence>